<dbReference type="PROSITE" id="PS00455">
    <property type="entry name" value="AMP_BINDING"/>
    <property type="match status" value="1"/>
</dbReference>
<dbReference type="InterPro" id="IPR025110">
    <property type="entry name" value="AMP-bd_C"/>
</dbReference>
<evidence type="ECO:0000259" key="1">
    <source>
        <dbReference type="Pfam" id="PF00501"/>
    </source>
</evidence>
<sequence>MRHFKTLEDRQTVEAEMSWPDRPKAPTIHRFLSQTAQAHPQRPAISFQLFSAPKAPAETLDWAALLAAVTRLANALHARGIGQEDRVAYVLPNCNEAVISFLAGTVAATIFPINPLLDAEHIAALLRETRTRVVITLRAFPQTDIAQKMAQALADAPEVTDIIEIDLARYLRGVKRLAVPFLRPKTARLENRRYHDFHSLCASQPADRLVFDDPPEDRIAAIFHTGGTTGAPKIAQHRVSGMIYNGWLGGHLLFTEEDVLLCPLPMFHVFAAYPVLMSAIASGAHVIYPTPAGYRGAGVFDNFWKLIERWKVTFLITVPTACSALMQRKVDADISSLRIAISGSAPMPRELYHRFTAATGVEIAEGYGLTEATCLVAVNPPDGVKKIGSIGIAMPYTQVSIRRQEYGDEIACAVDEIGEICVRNPGVAQDACPNGEARHTEDGFLRTGDLGRIDADGYLWITGRAKDLIIRGGHNIDPAVIEEPLARHPAIANAGAIGQPDAFAGELPCVYVELCQGHQVSEAELMAYLRAHVHERAAIPKHIEILPELPKTAVGKIFKPELRRRAIQRVLSDVLAEAGLAAHVAEVRQDRRRGLVAHIRTAPECDHAQLRHRLEEFALPYELEGAGVTADPR</sequence>
<organism evidence="3 4">
    <name type="scientific">Thioclava litoralis</name>
    <dbReference type="NCBI Taxonomy" id="3076557"/>
    <lineage>
        <taxon>Bacteria</taxon>
        <taxon>Pseudomonadati</taxon>
        <taxon>Pseudomonadota</taxon>
        <taxon>Alphaproteobacteria</taxon>
        <taxon>Rhodobacterales</taxon>
        <taxon>Paracoccaceae</taxon>
        <taxon>Thioclava</taxon>
    </lineage>
</organism>
<dbReference type="Pfam" id="PF13193">
    <property type="entry name" value="AMP-binding_C"/>
    <property type="match status" value="1"/>
</dbReference>
<keyword evidence="4" id="KW-1185">Reference proteome</keyword>
<dbReference type="Gene3D" id="3.40.50.12780">
    <property type="entry name" value="N-terminal domain of ligase-like"/>
    <property type="match status" value="1"/>
</dbReference>
<feature type="domain" description="AMP-binding enzyme C-terminal" evidence="2">
    <location>
        <begin position="481"/>
        <end position="556"/>
    </location>
</feature>
<proteinExistence type="predicted"/>
<dbReference type="InterPro" id="IPR050237">
    <property type="entry name" value="ATP-dep_AMP-bd_enzyme"/>
</dbReference>
<protein>
    <submittedName>
        <fullName evidence="3">Acyl-CoA synthetase</fullName>
    </submittedName>
</protein>
<feature type="domain" description="AMP-dependent synthetase/ligase" evidence="1">
    <location>
        <begin position="33"/>
        <end position="429"/>
    </location>
</feature>
<dbReference type="EMBL" id="CP135443">
    <property type="protein sequence ID" value="WRY34907.1"/>
    <property type="molecule type" value="Genomic_DNA"/>
</dbReference>
<dbReference type="InterPro" id="IPR042099">
    <property type="entry name" value="ANL_N_sf"/>
</dbReference>
<dbReference type="NCBIfam" id="NF005714">
    <property type="entry name" value="PRK07529.1"/>
    <property type="match status" value="1"/>
</dbReference>
<dbReference type="InterPro" id="IPR020845">
    <property type="entry name" value="AMP-binding_CS"/>
</dbReference>
<accession>A0ABZ1E1G5</accession>
<evidence type="ECO:0000313" key="3">
    <source>
        <dbReference type="EMBL" id="WRY34907.1"/>
    </source>
</evidence>
<gene>
    <name evidence="3" type="ORF">RPE78_06395</name>
</gene>
<dbReference type="PANTHER" id="PTHR43767:SF1">
    <property type="entry name" value="NONRIBOSOMAL PEPTIDE SYNTHASE PES1 (EUROFUNG)-RELATED"/>
    <property type="match status" value="1"/>
</dbReference>
<name>A0ABZ1E1G5_9RHOB</name>
<evidence type="ECO:0000313" key="4">
    <source>
        <dbReference type="Proteomes" id="UP001623290"/>
    </source>
</evidence>
<dbReference type="InterPro" id="IPR045851">
    <property type="entry name" value="AMP-bd_C_sf"/>
</dbReference>
<dbReference type="Pfam" id="PF00501">
    <property type="entry name" value="AMP-binding"/>
    <property type="match status" value="1"/>
</dbReference>
<evidence type="ECO:0000259" key="2">
    <source>
        <dbReference type="Pfam" id="PF13193"/>
    </source>
</evidence>
<dbReference type="PANTHER" id="PTHR43767">
    <property type="entry name" value="LONG-CHAIN-FATTY-ACID--COA LIGASE"/>
    <property type="match status" value="1"/>
</dbReference>
<dbReference type="RefSeq" id="WP_406721541.1">
    <property type="nucleotide sequence ID" value="NZ_CP135443.1"/>
</dbReference>
<dbReference type="Proteomes" id="UP001623290">
    <property type="component" value="Chromosome"/>
</dbReference>
<dbReference type="SUPFAM" id="SSF56801">
    <property type="entry name" value="Acetyl-CoA synthetase-like"/>
    <property type="match status" value="1"/>
</dbReference>
<reference evidence="3 4" key="1">
    <citation type="submission" date="2023-09" db="EMBL/GenBank/DDBJ databases">
        <title>Thioclava shenzhenensis sp. nov., a multidrug resistant bacteria-antagonizing species isolated from coastal seawater.</title>
        <authorList>
            <person name="Long M."/>
        </authorList>
    </citation>
    <scope>NUCLEOTIDE SEQUENCE [LARGE SCALE GENOMIC DNA]</scope>
    <source>
        <strain evidence="3 4">FTW29</strain>
    </source>
</reference>
<dbReference type="InterPro" id="IPR000873">
    <property type="entry name" value="AMP-dep_synth/lig_dom"/>
</dbReference>
<dbReference type="Gene3D" id="3.30.300.30">
    <property type="match status" value="1"/>
</dbReference>